<feature type="signal peptide" evidence="1">
    <location>
        <begin position="1"/>
        <end position="22"/>
    </location>
</feature>
<feature type="chain" id="PRO_5022242195" evidence="1">
    <location>
        <begin position="23"/>
        <end position="182"/>
    </location>
</feature>
<dbReference type="RefSeq" id="WP_145056964.1">
    <property type="nucleotide sequence ID" value="NZ_CP036433.1"/>
</dbReference>
<evidence type="ECO:0000313" key="3">
    <source>
        <dbReference type="Proteomes" id="UP000317648"/>
    </source>
</evidence>
<reference evidence="2 3" key="1">
    <citation type="submission" date="2019-02" db="EMBL/GenBank/DDBJ databases">
        <title>Deep-cultivation of Planctomycetes and their phenomic and genomic characterization uncovers novel biology.</title>
        <authorList>
            <person name="Wiegand S."/>
            <person name="Jogler M."/>
            <person name="Boedeker C."/>
            <person name="Pinto D."/>
            <person name="Vollmers J."/>
            <person name="Rivas-Marin E."/>
            <person name="Kohn T."/>
            <person name="Peeters S.H."/>
            <person name="Heuer A."/>
            <person name="Rast P."/>
            <person name="Oberbeckmann S."/>
            <person name="Bunk B."/>
            <person name="Jeske O."/>
            <person name="Meyerdierks A."/>
            <person name="Storesund J.E."/>
            <person name="Kallscheuer N."/>
            <person name="Luecker S."/>
            <person name="Lage O.M."/>
            <person name="Pohl T."/>
            <person name="Merkel B.J."/>
            <person name="Hornburger P."/>
            <person name="Mueller R.-W."/>
            <person name="Bruemmer F."/>
            <person name="Labrenz M."/>
            <person name="Spormann A.M."/>
            <person name="Op den Camp H."/>
            <person name="Overmann J."/>
            <person name="Amann R."/>
            <person name="Jetten M.S.M."/>
            <person name="Mascher T."/>
            <person name="Medema M.H."/>
            <person name="Devos D.P."/>
            <person name="Kaster A.-K."/>
            <person name="Ovreas L."/>
            <person name="Rohde M."/>
            <person name="Galperin M.Y."/>
            <person name="Jogler C."/>
        </authorList>
    </citation>
    <scope>NUCLEOTIDE SEQUENCE [LARGE SCALE GENOMIC DNA]</scope>
    <source>
        <strain evidence="2 3">Pla85_3_4</strain>
    </source>
</reference>
<dbReference type="Proteomes" id="UP000317648">
    <property type="component" value="Chromosome"/>
</dbReference>
<sequence precursor="true">MRLVLLCSAVLASTFFAAAAAAQRPGKPAPPPSRYSYTLSIDAKSLPPGVTVRKVSDDLGVRHFVKNSSDKPLVLAMIYSNDRLVSGKKLLGGKVYGWFPSGVPMAGKQHLKGWQAPFGDIEETLLTLPRDPERIYAGREKGLDKTLPADEPVTIEAEYDGQPYAIKGTIHYQLNPAYDAQR</sequence>
<keyword evidence="3" id="KW-1185">Reference proteome</keyword>
<name>A0A518E1U1_9BACT</name>
<dbReference type="AlphaFoldDB" id="A0A518E1U1"/>
<dbReference type="EMBL" id="CP036433">
    <property type="protein sequence ID" value="QDU98044.1"/>
    <property type="molecule type" value="Genomic_DNA"/>
</dbReference>
<accession>A0A518E1U1</accession>
<gene>
    <name evidence="2" type="ORF">Pla8534_59050</name>
</gene>
<dbReference type="KEGG" id="lcre:Pla8534_59050"/>
<organism evidence="2 3">
    <name type="scientific">Lignipirellula cremea</name>
    <dbReference type="NCBI Taxonomy" id="2528010"/>
    <lineage>
        <taxon>Bacteria</taxon>
        <taxon>Pseudomonadati</taxon>
        <taxon>Planctomycetota</taxon>
        <taxon>Planctomycetia</taxon>
        <taxon>Pirellulales</taxon>
        <taxon>Pirellulaceae</taxon>
        <taxon>Lignipirellula</taxon>
    </lineage>
</organism>
<evidence type="ECO:0000313" key="2">
    <source>
        <dbReference type="EMBL" id="QDU98044.1"/>
    </source>
</evidence>
<protein>
    <submittedName>
        <fullName evidence="2">Uncharacterized protein</fullName>
    </submittedName>
</protein>
<proteinExistence type="predicted"/>
<keyword evidence="1" id="KW-0732">Signal</keyword>
<evidence type="ECO:0000256" key="1">
    <source>
        <dbReference type="SAM" id="SignalP"/>
    </source>
</evidence>